<dbReference type="InterPro" id="IPR009057">
    <property type="entry name" value="Homeodomain-like_sf"/>
</dbReference>
<dbReference type="InterPro" id="IPR018062">
    <property type="entry name" value="HTH_AraC-typ_CS"/>
</dbReference>
<dbReference type="PROSITE" id="PS01124">
    <property type="entry name" value="HTH_ARAC_FAMILY_2"/>
    <property type="match status" value="1"/>
</dbReference>
<proteinExistence type="predicted"/>
<keyword evidence="6" id="KW-1185">Reference proteome</keyword>
<evidence type="ECO:0000259" key="4">
    <source>
        <dbReference type="PROSITE" id="PS01124"/>
    </source>
</evidence>
<dbReference type="PANTHER" id="PTHR43280:SF11">
    <property type="entry name" value="RCS-SPECIFIC HTH-TYPE TRANSCRIPTIONAL ACTIVATOR RCLR"/>
    <property type="match status" value="1"/>
</dbReference>
<keyword evidence="2" id="KW-0238">DNA-binding</keyword>
<dbReference type="Proteomes" id="UP000256977">
    <property type="component" value="Unassembled WGS sequence"/>
</dbReference>
<gene>
    <name evidence="5" type="ORF">DFP98_12075</name>
</gene>
<dbReference type="SUPFAM" id="SSF51182">
    <property type="entry name" value="RmlC-like cupins"/>
    <property type="match status" value="1"/>
</dbReference>
<dbReference type="SUPFAM" id="SSF46689">
    <property type="entry name" value="Homeodomain-like"/>
    <property type="match status" value="2"/>
</dbReference>
<dbReference type="InterPro" id="IPR014710">
    <property type="entry name" value="RmlC-like_jellyroll"/>
</dbReference>
<protein>
    <submittedName>
        <fullName evidence="5">Helix-turn-helix protein</fullName>
    </submittedName>
</protein>
<evidence type="ECO:0000313" key="6">
    <source>
        <dbReference type="Proteomes" id="UP000256977"/>
    </source>
</evidence>
<dbReference type="PROSITE" id="PS00041">
    <property type="entry name" value="HTH_ARAC_FAMILY_1"/>
    <property type="match status" value="1"/>
</dbReference>
<dbReference type="Gene3D" id="1.10.10.60">
    <property type="entry name" value="Homeodomain-like"/>
    <property type="match status" value="2"/>
</dbReference>
<evidence type="ECO:0000256" key="2">
    <source>
        <dbReference type="ARBA" id="ARBA00023125"/>
    </source>
</evidence>
<organism evidence="5 6">
    <name type="scientific">Cohnella phaseoli</name>
    <dbReference type="NCBI Taxonomy" id="456490"/>
    <lineage>
        <taxon>Bacteria</taxon>
        <taxon>Bacillati</taxon>
        <taxon>Bacillota</taxon>
        <taxon>Bacilli</taxon>
        <taxon>Bacillales</taxon>
        <taxon>Paenibacillaceae</taxon>
        <taxon>Cohnella</taxon>
    </lineage>
</organism>
<dbReference type="InterPro" id="IPR018060">
    <property type="entry name" value="HTH_AraC"/>
</dbReference>
<dbReference type="AlphaFoldDB" id="A0A3D9IW13"/>
<dbReference type="GO" id="GO:0043565">
    <property type="term" value="F:sequence-specific DNA binding"/>
    <property type="evidence" value="ECO:0007669"/>
    <property type="project" value="InterPro"/>
</dbReference>
<evidence type="ECO:0000256" key="1">
    <source>
        <dbReference type="ARBA" id="ARBA00023015"/>
    </source>
</evidence>
<name>A0A3D9IW13_9BACL</name>
<dbReference type="GO" id="GO:0003700">
    <property type="term" value="F:DNA-binding transcription factor activity"/>
    <property type="evidence" value="ECO:0007669"/>
    <property type="project" value="InterPro"/>
</dbReference>
<evidence type="ECO:0000256" key="3">
    <source>
        <dbReference type="ARBA" id="ARBA00023163"/>
    </source>
</evidence>
<dbReference type="EMBL" id="QRDZ01000020">
    <property type="protein sequence ID" value="RED65326.1"/>
    <property type="molecule type" value="Genomic_DNA"/>
</dbReference>
<dbReference type="InterPro" id="IPR020449">
    <property type="entry name" value="Tscrpt_reg_AraC-type_HTH"/>
</dbReference>
<keyword evidence="1" id="KW-0805">Transcription regulation</keyword>
<evidence type="ECO:0000313" key="5">
    <source>
        <dbReference type="EMBL" id="RED65326.1"/>
    </source>
</evidence>
<dbReference type="Pfam" id="PF12833">
    <property type="entry name" value="HTH_18"/>
    <property type="match status" value="1"/>
</dbReference>
<dbReference type="InterPro" id="IPR011051">
    <property type="entry name" value="RmlC_Cupin_sf"/>
</dbReference>
<accession>A0A3D9IW13</accession>
<keyword evidence="3" id="KW-0804">Transcription</keyword>
<dbReference type="PRINTS" id="PR00032">
    <property type="entry name" value="HTHARAC"/>
</dbReference>
<comment type="caution">
    <text evidence="5">The sequence shown here is derived from an EMBL/GenBank/DDBJ whole genome shotgun (WGS) entry which is preliminary data.</text>
</comment>
<dbReference type="Gene3D" id="2.60.120.10">
    <property type="entry name" value="Jelly Rolls"/>
    <property type="match status" value="1"/>
</dbReference>
<sequence>MEADLNVLTEQWMGNSFRMKSIVRIIKAPHELTTSYETICPAFTFVARGSGELHLNKDVYKLQPGKAIHSCSGMWLKAWNTGEEEFECYRVLYVPEGKESSKDNYMFKHYELGFGDNPQIFSTLEKMNSLSSRGDIQSEFQVKVLFYELLGKMFAAARSLRTSVHRTIVEDSIAYIHLHFQDPHSLFGLASRYQLSPKYFAEIFYKDVGISPINYLINYRMKFAEKLLLTTNASIREIGRSVGYADPYQFSKMFKKHIGVAPSEFKSNALS</sequence>
<dbReference type="PANTHER" id="PTHR43280">
    <property type="entry name" value="ARAC-FAMILY TRANSCRIPTIONAL REGULATOR"/>
    <property type="match status" value="1"/>
</dbReference>
<dbReference type="RefSeq" id="WP_181917891.1">
    <property type="nucleotide sequence ID" value="NZ_QRDZ01000020.1"/>
</dbReference>
<reference evidence="5 6" key="1">
    <citation type="submission" date="2018-07" db="EMBL/GenBank/DDBJ databases">
        <title>Genomic Encyclopedia of Type Strains, Phase III (KMG-III): the genomes of soil and plant-associated and newly described type strains.</title>
        <authorList>
            <person name="Whitman W."/>
        </authorList>
    </citation>
    <scope>NUCLEOTIDE SEQUENCE [LARGE SCALE GENOMIC DNA]</scope>
    <source>
        <strain evidence="5 6">CECT 7287</strain>
    </source>
</reference>
<feature type="domain" description="HTH araC/xylS-type" evidence="4">
    <location>
        <begin position="170"/>
        <end position="268"/>
    </location>
</feature>
<dbReference type="SMART" id="SM00342">
    <property type="entry name" value="HTH_ARAC"/>
    <property type="match status" value="1"/>
</dbReference>